<dbReference type="GO" id="GO:0006424">
    <property type="term" value="P:glutamyl-tRNA aminoacylation"/>
    <property type="evidence" value="ECO:0007669"/>
    <property type="project" value="InterPro"/>
</dbReference>
<dbReference type="AlphaFoldDB" id="A0A2M7S5G0"/>
<dbReference type="Gene3D" id="3.40.50.620">
    <property type="entry name" value="HUPs"/>
    <property type="match status" value="1"/>
</dbReference>
<proteinExistence type="inferred from homology"/>
<keyword evidence="5 7" id="KW-0648">Protein biosynthesis</keyword>
<dbReference type="NCBIfam" id="TIGR00464">
    <property type="entry name" value="gltX_bact"/>
    <property type="match status" value="1"/>
</dbReference>
<dbReference type="InterPro" id="IPR008925">
    <property type="entry name" value="aa_tRNA-synth_I_cd-bd_sf"/>
</dbReference>
<dbReference type="HAMAP" id="MF_00022">
    <property type="entry name" value="Glu_tRNA_synth_type1"/>
    <property type="match status" value="1"/>
</dbReference>
<feature type="domain" description="Glutamyl/glutaminyl-tRNA synthetase class Ib catalytic" evidence="8">
    <location>
        <begin position="1"/>
        <end position="268"/>
    </location>
</feature>
<evidence type="ECO:0000313" key="11">
    <source>
        <dbReference type="Proteomes" id="UP000229307"/>
    </source>
</evidence>
<name>A0A2M7S5G0_9BACT</name>
<dbReference type="SUPFAM" id="SSF52374">
    <property type="entry name" value="Nucleotidylyl transferase"/>
    <property type="match status" value="1"/>
</dbReference>
<keyword evidence="2 7" id="KW-0436">Ligase</keyword>
<dbReference type="PANTHER" id="PTHR43311">
    <property type="entry name" value="GLUTAMATE--TRNA LIGASE"/>
    <property type="match status" value="1"/>
</dbReference>
<evidence type="ECO:0000259" key="9">
    <source>
        <dbReference type="Pfam" id="PF19269"/>
    </source>
</evidence>
<evidence type="ECO:0000256" key="3">
    <source>
        <dbReference type="ARBA" id="ARBA00022741"/>
    </source>
</evidence>
<evidence type="ECO:0000256" key="5">
    <source>
        <dbReference type="ARBA" id="ARBA00022917"/>
    </source>
</evidence>
<protein>
    <submittedName>
        <fullName evidence="10">Glutamate--tRNA ligase</fullName>
    </submittedName>
</protein>
<dbReference type="InterPro" id="IPR020058">
    <property type="entry name" value="Glu/Gln-tRNA-synth_Ib_cat-dom"/>
</dbReference>
<comment type="similarity">
    <text evidence="1">Belongs to the class-I aminoacyl-tRNA synthetase family. Glutamate--tRNA ligase type 1 subfamily.</text>
</comment>
<dbReference type="PANTHER" id="PTHR43311:SF2">
    <property type="entry name" value="GLUTAMATE--TRNA LIGASE, MITOCHONDRIAL-RELATED"/>
    <property type="match status" value="1"/>
</dbReference>
<dbReference type="InterPro" id="IPR020751">
    <property type="entry name" value="aa-tRNA-synth_I_codon-bd_sub2"/>
</dbReference>
<evidence type="ECO:0000256" key="2">
    <source>
        <dbReference type="ARBA" id="ARBA00022598"/>
    </source>
</evidence>
<evidence type="ECO:0000313" key="10">
    <source>
        <dbReference type="EMBL" id="PIZ14772.1"/>
    </source>
</evidence>
<evidence type="ECO:0000259" key="8">
    <source>
        <dbReference type="Pfam" id="PF00749"/>
    </source>
</evidence>
<dbReference type="Pfam" id="PF19269">
    <property type="entry name" value="Anticodon_2"/>
    <property type="match status" value="1"/>
</dbReference>
<dbReference type="GO" id="GO:0004818">
    <property type="term" value="F:glutamate-tRNA ligase activity"/>
    <property type="evidence" value="ECO:0007669"/>
    <property type="project" value="InterPro"/>
</dbReference>
<comment type="caution">
    <text evidence="10">The sequence shown here is derived from an EMBL/GenBank/DDBJ whole genome shotgun (WGS) entry which is preliminary data.</text>
</comment>
<dbReference type="SUPFAM" id="SSF48163">
    <property type="entry name" value="An anticodon-binding domain of class I aminoacyl-tRNA synthetases"/>
    <property type="match status" value="1"/>
</dbReference>
<dbReference type="InterPro" id="IPR014729">
    <property type="entry name" value="Rossmann-like_a/b/a_fold"/>
</dbReference>
<keyword evidence="4 7" id="KW-0067">ATP-binding</keyword>
<dbReference type="Proteomes" id="UP000229307">
    <property type="component" value="Unassembled WGS sequence"/>
</dbReference>
<feature type="domain" description="Aminoacyl-tRNA synthetase class I anticodon-binding" evidence="9">
    <location>
        <begin position="322"/>
        <end position="449"/>
    </location>
</feature>
<keyword evidence="6 7" id="KW-0030">Aminoacyl-tRNA synthetase</keyword>
<dbReference type="EMBL" id="PFMR01000302">
    <property type="protein sequence ID" value="PIZ14772.1"/>
    <property type="molecule type" value="Genomic_DNA"/>
</dbReference>
<evidence type="ECO:0000256" key="7">
    <source>
        <dbReference type="RuleBase" id="RU363037"/>
    </source>
</evidence>
<evidence type="ECO:0000256" key="1">
    <source>
        <dbReference type="ARBA" id="ARBA00007894"/>
    </source>
</evidence>
<dbReference type="Pfam" id="PF00749">
    <property type="entry name" value="tRNA-synt_1c"/>
    <property type="match status" value="1"/>
</dbReference>
<gene>
    <name evidence="10" type="ORF">COY52_11105</name>
</gene>
<dbReference type="GO" id="GO:0005524">
    <property type="term" value="F:ATP binding"/>
    <property type="evidence" value="ECO:0007669"/>
    <property type="project" value="UniProtKB-KW"/>
</dbReference>
<organism evidence="10 11">
    <name type="scientific">Candidatus Desantisbacteria bacterium CG_4_10_14_0_8_um_filter_48_22</name>
    <dbReference type="NCBI Taxonomy" id="1974543"/>
    <lineage>
        <taxon>Bacteria</taxon>
        <taxon>Candidatus Desantisiibacteriota</taxon>
    </lineage>
</organism>
<accession>A0A2M7S5G0</accession>
<dbReference type="InterPro" id="IPR004527">
    <property type="entry name" value="Glu-tRNA-ligase_bac/mito"/>
</dbReference>
<evidence type="ECO:0000256" key="4">
    <source>
        <dbReference type="ARBA" id="ARBA00022840"/>
    </source>
</evidence>
<keyword evidence="3 7" id="KW-0547">Nucleotide-binding</keyword>
<dbReference type="InterPro" id="IPR045462">
    <property type="entry name" value="aa-tRNA-synth_I_cd-bd"/>
</dbReference>
<evidence type="ECO:0000256" key="6">
    <source>
        <dbReference type="ARBA" id="ARBA00023146"/>
    </source>
</evidence>
<dbReference type="GO" id="GO:0005829">
    <property type="term" value="C:cytosol"/>
    <property type="evidence" value="ECO:0007669"/>
    <property type="project" value="TreeGrafter"/>
</dbReference>
<dbReference type="Gene3D" id="1.10.10.350">
    <property type="match status" value="1"/>
</dbReference>
<dbReference type="GO" id="GO:0000049">
    <property type="term" value="F:tRNA binding"/>
    <property type="evidence" value="ECO:0007669"/>
    <property type="project" value="InterPro"/>
</dbReference>
<reference evidence="11" key="1">
    <citation type="submission" date="2017-09" db="EMBL/GenBank/DDBJ databases">
        <title>Depth-based differentiation of microbial function through sediment-hosted aquifers and enrichment of novel symbionts in the deep terrestrial subsurface.</title>
        <authorList>
            <person name="Probst A.J."/>
            <person name="Ladd B."/>
            <person name="Jarett J.K."/>
            <person name="Geller-Mcgrath D.E."/>
            <person name="Sieber C.M.K."/>
            <person name="Emerson J.B."/>
            <person name="Anantharaman K."/>
            <person name="Thomas B.C."/>
            <person name="Malmstrom R."/>
            <person name="Stieglmeier M."/>
            <person name="Klingl A."/>
            <person name="Woyke T."/>
            <person name="Ryan C.M."/>
            <person name="Banfield J.F."/>
        </authorList>
    </citation>
    <scope>NUCLEOTIDE SEQUENCE [LARGE SCALE GENOMIC DNA]</scope>
</reference>
<feature type="non-terminal residue" evidence="10">
    <location>
        <position position="1"/>
    </location>
</feature>
<sequence length="450" mass="50537">FTQAIIRDLRWLGLDWDEGPEKGGSFGPYFQSQRLDRYKKALDALKQKGLVYGCYCSPEELEERRKAAMAKHQVPGYDGRCGKLTDDERKKFEKEGRTPVLRFRVPDSGETRFLDLVRGYEVSFENKLLCDFVIFKSDGMPTFLFSNSVDDADMGITHVIRGDDHISNTPRQLLISRALQAADPVYAHVPLIFGKSGSPLSKRDGAVSVDWYRENGFLPQALVNYLVLLGWAPDGVRQVLTAEEMIKEFNGERVSKNPAIFDIEKLTWMNGEYLKNLDLDKKTDLVIDYLVSKGFVGQAFSKTRQGINGGSLAEKSSGRACSAEERSKIKEIVNIIGDRFKTIPDIETYGSFFFTDDIKYDDNELSLKLGNESVRKGLAALKEKFAAGSFDHQSIEQEVRGVSESLGLKAKELIHPLRYVLTGKTVGPSLFEAMALLGRDKVITRLSKVL</sequence>
<dbReference type="InterPro" id="IPR049940">
    <property type="entry name" value="GluQ/Sye"/>
</dbReference>